<dbReference type="EMBL" id="JACTNZ010000001">
    <property type="protein sequence ID" value="KAG5565903.1"/>
    <property type="molecule type" value="Genomic_DNA"/>
</dbReference>
<organism evidence="1 2">
    <name type="scientific">Rhododendron griersonianum</name>
    <dbReference type="NCBI Taxonomy" id="479676"/>
    <lineage>
        <taxon>Eukaryota</taxon>
        <taxon>Viridiplantae</taxon>
        <taxon>Streptophyta</taxon>
        <taxon>Embryophyta</taxon>
        <taxon>Tracheophyta</taxon>
        <taxon>Spermatophyta</taxon>
        <taxon>Magnoliopsida</taxon>
        <taxon>eudicotyledons</taxon>
        <taxon>Gunneridae</taxon>
        <taxon>Pentapetalae</taxon>
        <taxon>asterids</taxon>
        <taxon>Ericales</taxon>
        <taxon>Ericaceae</taxon>
        <taxon>Ericoideae</taxon>
        <taxon>Rhodoreae</taxon>
        <taxon>Rhododendron</taxon>
    </lineage>
</organism>
<evidence type="ECO:0000313" key="1">
    <source>
        <dbReference type="EMBL" id="KAG5565903.1"/>
    </source>
</evidence>
<evidence type="ECO:0000313" key="2">
    <source>
        <dbReference type="Proteomes" id="UP000823749"/>
    </source>
</evidence>
<sequence>MANNQRNPSLAALMEEFASKMATLFVEFKKDNQTELQALRSKLRELRAQMVDGGRGDCFPSQPGQDLG</sequence>
<dbReference type="Proteomes" id="UP000823749">
    <property type="component" value="Chromosome 1"/>
</dbReference>
<protein>
    <submittedName>
        <fullName evidence="1">Uncharacterized protein</fullName>
    </submittedName>
</protein>
<name>A0AAV6LL93_9ERIC</name>
<accession>A0AAV6LL93</accession>
<comment type="caution">
    <text evidence="1">The sequence shown here is derived from an EMBL/GenBank/DDBJ whole genome shotgun (WGS) entry which is preliminary data.</text>
</comment>
<proteinExistence type="predicted"/>
<dbReference type="AlphaFoldDB" id="A0AAV6LL93"/>
<keyword evidence="2" id="KW-1185">Reference proteome</keyword>
<gene>
    <name evidence="1" type="ORF">RHGRI_001727</name>
</gene>
<reference evidence="1" key="1">
    <citation type="submission" date="2020-08" db="EMBL/GenBank/DDBJ databases">
        <title>Plant Genome Project.</title>
        <authorList>
            <person name="Zhang R.-G."/>
        </authorList>
    </citation>
    <scope>NUCLEOTIDE SEQUENCE</scope>
    <source>
        <strain evidence="1">WSP0</strain>
        <tissue evidence="1">Leaf</tissue>
    </source>
</reference>